<dbReference type="Proteomes" id="UP001202328">
    <property type="component" value="Unassembled WGS sequence"/>
</dbReference>
<protein>
    <recommendedName>
        <fullName evidence="1">Cathepsin propeptide inhibitor domain-containing protein</fullName>
    </recommendedName>
</protein>
<dbReference type="InterPro" id="IPR038765">
    <property type="entry name" value="Papain-like_cys_pep_sf"/>
</dbReference>
<evidence type="ECO:0000313" key="2">
    <source>
        <dbReference type="EMBL" id="KAI3924256.1"/>
    </source>
</evidence>
<sequence>MATWTNFLRSSARNALKSQALAANRCLPVNRATSWPVTPLRQGLGSAARLFCSSIASGPELAKDWPEVTDDILNSEAKLHALFLTWLSYNDHHFDVEDEKAFTKRFEIFKDTARRVNQHYKSGFSFTCGLTCFADLTTKDRTTRSWKIYPKKLITIGIECEKLLETVGDYSSILGWIFEVILGHPLSNVFLNTKFTLGN</sequence>
<name>A0AAD4SVH5_9MAGN</name>
<feature type="domain" description="Cathepsin propeptide inhibitor" evidence="1">
    <location>
        <begin position="85"/>
        <end position="139"/>
    </location>
</feature>
<proteinExistence type="predicted"/>
<accession>A0AAD4SVH5</accession>
<dbReference type="Gene3D" id="1.10.287.2250">
    <property type="match status" value="1"/>
</dbReference>
<dbReference type="SUPFAM" id="SSF54001">
    <property type="entry name" value="Cysteine proteinases"/>
    <property type="match status" value="1"/>
</dbReference>
<evidence type="ECO:0000313" key="3">
    <source>
        <dbReference type="Proteomes" id="UP001202328"/>
    </source>
</evidence>
<keyword evidence="3" id="KW-1185">Reference proteome</keyword>
<dbReference type="AlphaFoldDB" id="A0AAD4SVH5"/>
<dbReference type="InterPro" id="IPR013201">
    <property type="entry name" value="Prot_inhib_I29"/>
</dbReference>
<dbReference type="EMBL" id="JAJJMB010008334">
    <property type="protein sequence ID" value="KAI3924256.1"/>
    <property type="molecule type" value="Genomic_DNA"/>
</dbReference>
<reference evidence="2" key="1">
    <citation type="submission" date="2022-04" db="EMBL/GenBank/DDBJ databases">
        <title>A functionally conserved STORR gene fusion in Papaver species that diverged 16.8 million years ago.</title>
        <authorList>
            <person name="Catania T."/>
        </authorList>
    </citation>
    <scope>NUCLEOTIDE SEQUENCE</scope>
    <source>
        <strain evidence="2">S-188037</strain>
    </source>
</reference>
<dbReference type="Pfam" id="PF08246">
    <property type="entry name" value="Inhibitor_I29"/>
    <property type="match status" value="1"/>
</dbReference>
<gene>
    <name evidence="2" type="ORF">MKW98_032457</name>
</gene>
<comment type="caution">
    <text evidence="2">The sequence shown here is derived from an EMBL/GenBank/DDBJ whole genome shotgun (WGS) entry which is preliminary data.</text>
</comment>
<organism evidence="2 3">
    <name type="scientific">Papaver atlanticum</name>
    <dbReference type="NCBI Taxonomy" id="357466"/>
    <lineage>
        <taxon>Eukaryota</taxon>
        <taxon>Viridiplantae</taxon>
        <taxon>Streptophyta</taxon>
        <taxon>Embryophyta</taxon>
        <taxon>Tracheophyta</taxon>
        <taxon>Spermatophyta</taxon>
        <taxon>Magnoliopsida</taxon>
        <taxon>Ranunculales</taxon>
        <taxon>Papaveraceae</taxon>
        <taxon>Papaveroideae</taxon>
        <taxon>Papaver</taxon>
    </lineage>
</organism>
<evidence type="ECO:0000259" key="1">
    <source>
        <dbReference type="Pfam" id="PF08246"/>
    </source>
</evidence>